<sequence length="872" mass="100318">MVPTESTVHTSSESSEIEPSSIPEVGHTDSTSSHELASRSNTTATLTTQPGRVTPCTRNLPKCSAFNKFILYENKTRFLIVTSNASDSRHRIIKIDRTSQDSLDVIEDGTDYSGKQMSDLIEMWDNGNKGSGGIGKARVIHGVVGFVRFTAGWYMVIISKRSHVALLGGHYLYHCESTEIIPVCINQKVDKQAEEQRLLNIFKQVDMSKNFYFSYTYDITSTLQMNLAKPDRFRDSEWWFNDRYVWNFHMLSTPFKGEATRNGHAWLVPLIHGHVDQAKLNVLSRVVFVTLIARRSRHYAGARYLTRGVNEEGNVANEVETEQIVSEALTTPFYFPSSTDHSTRQPSPHYTSYVQYRGSIPIYWTQDTTNLSPRPPIEISVIDPFYTPASRHFNDLFARYGTPIIILNLIKRREPVPRESKLLDEYTQCVRYLNQFLPEGKKIEYRAWDMSRAYKEKTLDVIGYLEDLAEESIQTTGFFHTGPEPYSHYMQSCWSDDGDVPMPWRNNVLLQNGVCRTNCVDCLDRTNAAQFVFGKRAFGHQLYALGVVRNPNLPFDSDAVNMLTEMYHDHGDTIALQYTGSALVNRVETYRRKPHWNSHSRDIIENIRRFYANSLLDADKQTAINLFLGVQGERHGQLTRSRRSYQAWFELRNLKTLFSVDEASRTICEYLDQRGDFWPEYYRPLLFTSLGKHFAYCMSTSPGKHIMGVPYSPFLPSRMHSTRQPRLSTGVKRWMGSYPTMQSDKQRRKPFPEDVEAQPQVVDRNDFVHSSGLLAKYLLDPQVLPEELSEYRRYIDHCQLMMDAMHDEAEPMDQMQYAKFVEKSTGDADLTLPDGAVEVFVAYVKCPLEYHSMEDSPPSAMYNYDRWLSPAA</sequence>
<dbReference type="GO" id="GO:0046856">
    <property type="term" value="P:phosphatidylinositol dephosphorylation"/>
    <property type="evidence" value="ECO:0007669"/>
    <property type="project" value="InterPro"/>
</dbReference>
<dbReference type="EMBL" id="KN822120">
    <property type="protein sequence ID" value="KIM56252.1"/>
    <property type="molecule type" value="Genomic_DNA"/>
</dbReference>
<dbReference type="FunCoup" id="A0A0C2ZUQ5">
    <property type="interactions" value="713"/>
</dbReference>
<dbReference type="STRING" id="1036808.A0A0C2ZUQ5"/>
<proteinExistence type="predicted"/>
<evidence type="ECO:0000256" key="1">
    <source>
        <dbReference type="ARBA" id="ARBA00004308"/>
    </source>
</evidence>
<dbReference type="AlphaFoldDB" id="A0A0C2ZUQ5"/>
<feature type="compositionally biased region" description="Low complexity" evidence="4">
    <location>
        <begin position="1"/>
        <end position="24"/>
    </location>
</feature>
<evidence type="ECO:0000256" key="2">
    <source>
        <dbReference type="ARBA" id="ARBA00022801"/>
    </source>
</evidence>
<dbReference type="InParanoid" id="A0A0C2ZUQ5"/>
<dbReference type="InterPro" id="IPR002013">
    <property type="entry name" value="SAC_dom"/>
</dbReference>
<dbReference type="InterPro" id="IPR043573">
    <property type="entry name" value="Fig4-like"/>
</dbReference>
<dbReference type="Pfam" id="PF02383">
    <property type="entry name" value="Syja_N"/>
    <property type="match status" value="1"/>
</dbReference>
<keyword evidence="3" id="KW-0472">Membrane</keyword>
<feature type="compositionally biased region" description="Polar residues" evidence="4">
    <location>
        <begin position="28"/>
        <end position="51"/>
    </location>
</feature>
<protein>
    <recommendedName>
        <fullName evidence="5">SAC domain-containing protein</fullName>
    </recommendedName>
</protein>
<name>A0A0C2ZUQ5_9AGAM</name>
<dbReference type="GO" id="GO:0043813">
    <property type="term" value="F:phosphatidylinositol-3,5-bisphosphate 5-phosphatase activity"/>
    <property type="evidence" value="ECO:0007669"/>
    <property type="project" value="InterPro"/>
</dbReference>
<dbReference type="PANTHER" id="PTHR45738">
    <property type="entry name" value="POLYPHOSPHOINOSITIDE PHOSPHATASE"/>
    <property type="match status" value="1"/>
</dbReference>
<feature type="domain" description="SAC" evidence="5">
    <location>
        <begin position="202"/>
        <end position="580"/>
    </location>
</feature>
<organism evidence="6 7">
    <name type="scientific">Scleroderma citrinum Foug A</name>
    <dbReference type="NCBI Taxonomy" id="1036808"/>
    <lineage>
        <taxon>Eukaryota</taxon>
        <taxon>Fungi</taxon>
        <taxon>Dikarya</taxon>
        <taxon>Basidiomycota</taxon>
        <taxon>Agaricomycotina</taxon>
        <taxon>Agaricomycetes</taxon>
        <taxon>Agaricomycetidae</taxon>
        <taxon>Boletales</taxon>
        <taxon>Sclerodermatineae</taxon>
        <taxon>Sclerodermataceae</taxon>
        <taxon>Scleroderma</taxon>
    </lineage>
</organism>
<dbReference type="GO" id="GO:0012505">
    <property type="term" value="C:endomembrane system"/>
    <property type="evidence" value="ECO:0007669"/>
    <property type="project" value="UniProtKB-SubCell"/>
</dbReference>
<evidence type="ECO:0000256" key="3">
    <source>
        <dbReference type="ARBA" id="ARBA00023136"/>
    </source>
</evidence>
<accession>A0A0C2ZUQ5</accession>
<gene>
    <name evidence="6" type="ORF">SCLCIDRAFT_1220509</name>
</gene>
<keyword evidence="2" id="KW-0378">Hydrolase</keyword>
<dbReference type="HOGENOM" id="CLU_003016_0_2_1"/>
<feature type="region of interest" description="Disordered" evidence="4">
    <location>
        <begin position="1"/>
        <end position="54"/>
    </location>
</feature>
<dbReference type="PANTHER" id="PTHR45738:SF5">
    <property type="entry name" value="POLYPHOSPHOINOSITIDE PHOSPHATASE"/>
    <property type="match status" value="1"/>
</dbReference>
<dbReference type="OrthoDB" id="405996at2759"/>
<reference evidence="7" key="2">
    <citation type="submission" date="2015-01" db="EMBL/GenBank/DDBJ databases">
        <title>Evolutionary Origins and Diversification of the Mycorrhizal Mutualists.</title>
        <authorList>
            <consortium name="DOE Joint Genome Institute"/>
            <consortium name="Mycorrhizal Genomics Consortium"/>
            <person name="Kohler A."/>
            <person name="Kuo A."/>
            <person name="Nagy L.G."/>
            <person name="Floudas D."/>
            <person name="Copeland A."/>
            <person name="Barry K.W."/>
            <person name="Cichocki N."/>
            <person name="Veneault-Fourrey C."/>
            <person name="LaButti K."/>
            <person name="Lindquist E.A."/>
            <person name="Lipzen A."/>
            <person name="Lundell T."/>
            <person name="Morin E."/>
            <person name="Murat C."/>
            <person name="Riley R."/>
            <person name="Ohm R."/>
            <person name="Sun H."/>
            <person name="Tunlid A."/>
            <person name="Henrissat B."/>
            <person name="Grigoriev I.V."/>
            <person name="Hibbett D.S."/>
            <person name="Martin F."/>
        </authorList>
    </citation>
    <scope>NUCLEOTIDE SEQUENCE [LARGE SCALE GENOMIC DNA]</scope>
    <source>
        <strain evidence="7">Foug A</strain>
    </source>
</reference>
<evidence type="ECO:0000313" key="7">
    <source>
        <dbReference type="Proteomes" id="UP000053989"/>
    </source>
</evidence>
<evidence type="ECO:0000259" key="5">
    <source>
        <dbReference type="PROSITE" id="PS50275"/>
    </source>
</evidence>
<comment type="subcellular location">
    <subcellularLocation>
        <location evidence="1">Endomembrane system</location>
    </subcellularLocation>
</comment>
<reference evidence="6 7" key="1">
    <citation type="submission" date="2014-04" db="EMBL/GenBank/DDBJ databases">
        <authorList>
            <consortium name="DOE Joint Genome Institute"/>
            <person name="Kuo A."/>
            <person name="Kohler A."/>
            <person name="Nagy L.G."/>
            <person name="Floudas D."/>
            <person name="Copeland A."/>
            <person name="Barry K.W."/>
            <person name="Cichocki N."/>
            <person name="Veneault-Fourrey C."/>
            <person name="LaButti K."/>
            <person name="Lindquist E.A."/>
            <person name="Lipzen A."/>
            <person name="Lundell T."/>
            <person name="Morin E."/>
            <person name="Murat C."/>
            <person name="Sun H."/>
            <person name="Tunlid A."/>
            <person name="Henrissat B."/>
            <person name="Grigoriev I.V."/>
            <person name="Hibbett D.S."/>
            <person name="Martin F."/>
            <person name="Nordberg H.P."/>
            <person name="Cantor M.N."/>
            <person name="Hua S.X."/>
        </authorList>
    </citation>
    <scope>NUCLEOTIDE SEQUENCE [LARGE SCALE GENOMIC DNA]</scope>
    <source>
        <strain evidence="6 7">Foug A</strain>
    </source>
</reference>
<keyword evidence="7" id="KW-1185">Reference proteome</keyword>
<evidence type="ECO:0000313" key="6">
    <source>
        <dbReference type="EMBL" id="KIM56252.1"/>
    </source>
</evidence>
<evidence type="ECO:0000256" key="4">
    <source>
        <dbReference type="SAM" id="MobiDB-lite"/>
    </source>
</evidence>
<dbReference type="PROSITE" id="PS50275">
    <property type="entry name" value="SAC"/>
    <property type="match status" value="1"/>
</dbReference>
<dbReference type="Proteomes" id="UP000053989">
    <property type="component" value="Unassembled WGS sequence"/>
</dbReference>